<proteinExistence type="predicted"/>
<organism evidence="1">
    <name type="scientific">Candidatus Kentrum sp. MB</name>
    <dbReference type="NCBI Taxonomy" id="2138164"/>
    <lineage>
        <taxon>Bacteria</taxon>
        <taxon>Pseudomonadati</taxon>
        <taxon>Pseudomonadota</taxon>
        <taxon>Gammaproteobacteria</taxon>
        <taxon>Candidatus Kentrum</taxon>
    </lineage>
</organism>
<dbReference type="AlphaFoldDB" id="A0A450XI41"/>
<reference evidence="1" key="1">
    <citation type="submission" date="2019-02" db="EMBL/GenBank/DDBJ databases">
        <authorList>
            <person name="Gruber-Vodicka R. H."/>
            <person name="Seah K. B. B."/>
        </authorList>
    </citation>
    <scope>NUCLEOTIDE SEQUENCE</scope>
    <source>
        <strain evidence="1">BECK_BZ197</strain>
    </source>
</reference>
<evidence type="ECO:0000313" key="1">
    <source>
        <dbReference type="EMBL" id="VFK28972.1"/>
    </source>
</evidence>
<dbReference type="EMBL" id="CAADFO010000044">
    <property type="protein sequence ID" value="VFK28972.1"/>
    <property type="molecule type" value="Genomic_DNA"/>
</dbReference>
<accession>A0A450XI41</accession>
<protein>
    <submittedName>
        <fullName evidence="1">Uncharacterized protein</fullName>
    </submittedName>
</protein>
<name>A0A450XI41_9GAMM</name>
<sequence length="94" mass="10593">MGYRKHGPLHDQCYVGAGHARDKFFDCFVEDFLDKGLETIPTSIPFASVALTIPPSSFHFTFFLALRQAMDTKQGELIPLRQRGWNGVSLPLTH</sequence>
<gene>
    <name evidence="1" type="ORF">BECKMB1821G_GA0114241_10441</name>
</gene>